<dbReference type="InterPro" id="IPR050641">
    <property type="entry name" value="RIFMO-like"/>
</dbReference>
<dbReference type="GO" id="GO:0071949">
    <property type="term" value="F:FAD binding"/>
    <property type="evidence" value="ECO:0007669"/>
    <property type="project" value="InterPro"/>
</dbReference>
<feature type="domain" description="FAD-binding" evidence="6">
    <location>
        <begin position="32"/>
        <end position="402"/>
    </location>
</feature>
<dbReference type="SUPFAM" id="SSF54373">
    <property type="entry name" value="FAD-linked reductases, C-terminal domain"/>
    <property type="match status" value="1"/>
</dbReference>
<dbReference type="RefSeq" id="WP_184749850.1">
    <property type="nucleotide sequence ID" value="NZ_BAAAJR010000003.1"/>
</dbReference>
<dbReference type="InterPro" id="IPR002938">
    <property type="entry name" value="FAD-bd"/>
</dbReference>
<dbReference type="AlphaFoldDB" id="A0A7X0FNE5"/>
<evidence type="ECO:0000256" key="4">
    <source>
        <dbReference type="ARBA" id="ARBA00022827"/>
    </source>
</evidence>
<dbReference type="Pfam" id="PF07976">
    <property type="entry name" value="Phe_hydrox_dim"/>
    <property type="match status" value="1"/>
</dbReference>
<dbReference type="Pfam" id="PF01494">
    <property type="entry name" value="FAD_binding_3"/>
    <property type="match status" value="1"/>
</dbReference>
<evidence type="ECO:0000313" key="9">
    <source>
        <dbReference type="Proteomes" id="UP000537775"/>
    </source>
</evidence>
<dbReference type="EC" id="1.14.13.7" evidence="8"/>
<dbReference type="CDD" id="cd02979">
    <property type="entry name" value="PHOX_C"/>
    <property type="match status" value="1"/>
</dbReference>
<dbReference type="PANTHER" id="PTHR43004:SF19">
    <property type="entry name" value="BINDING MONOOXYGENASE, PUTATIVE (JCVI)-RELATED"/>
    <property type="match status" value="1"/>
</dbReference>
<comment type="cofactor">
    <cofactor evidence="1">
        <name>FAD</name>
        <dbReference type="ChEBI" id="CHEBI:57692"/>
    </cofactor>
</comment>
<dbReference type="GO" id="GO:0018662">
    <property type="term" value="F:phenol 2-monooxygenase activity"/>
    <property type="evidence" value="ECO:0007669"/>
    <property type="project" value="UniProtKB-EC"/>
</dbReference>
<keyword evidence="9" id="KW-1185">Reference proteome</keyword>
<dbReference type="InterPro" id="IPR036249">
    <property type="entry name" value="Thioredoxin-like_sf"/>
</dbReference>
<comment type="caution">
    <text evidence="8">The sequence shown here is derived from an EMBL/GenBank/DDBJ whole genome shotgun (WGS) entry which is preliminary data.</text>
</comment>
<organism evidence="8 9">
    <name type="scientific">Microbacterium thalassium</name>
    <dbReference type="NCBI Taxonomy" id="362649"/>
    <lineage>
        <taxon>Bacteria</taxon>
        <taxon>Bacillati</taxon>
        <taxon>Actinomycetota</taxon>
        <taxon>Actinomycetes</taxon>
        <taxon>Micrococcales</taxon>
        <taxon>Microbacteriaceae</taxon>
        <taxon>Microbacterium</taxon>
    </lineage>
</organism>
<protein>
    <submittedName>
        <fullName evidence="8">Phenol 2-monooxygenase</fullName>
        <ecNumber evidence="8">1.14.13.7</ecNumber>
    </submittedName>
</protein>
<keyword evidence="3" id="KW-0285">Flavoprotein</keyword>
<keyword evidence="8" id="KW-0503">Monooxygenase</keyword>
<dbReference type="SUPFAM" id="SSF51905">
    <property type="entry name" value="FAD/NAD(P)-binding domain"/>
    <property type="match status" value="1"/>
</dbReference>
<evidence type="ECO:0000256" key="2">
    <source>
        <dbReference type="ARBA" id="ARBA00007801"/>
    </source>
</evidence>
<dbReference type="NCBIfam" id="NF006144">
    <property type="entry name" value="PRK08294.1"/>
    <property type="match status" value="1"/>
</dbReference>
<dbReference type="Proteomes" id="UP000537775">
    <property type="component" value="Unassembled WGS sequence"/>
</dbReference>
<name>A0A7X0FNE5_9MICO</name>
<dbReference type="InterPro" id="IPR036188">
    <property type="entry name" value="FAD/NAD-bd_sf"/>
</dbReference>
<dbReference type="SUPFAM" id="SSF52833">
    <property type="entry name" value="Thioredoxin-like"/>
    <property type="match status" value="1"/>
</dbReference>
<keyword evidence="5 8" id="KW-0560">Oxidoreductase</keyword>
<feature type="domain" description="Phenol hydroxylase-like C-terminal dimerisation" evidence="7">
    <location>
        <begin position="446"/>
        <end position="630"/>
    </location>
</feature>
<evidence type="ECO:0000259" key="6">
    <source>
        <dbReference type="Pfam" id="PF01494"/>
    </source>
</evidence>
<evidence type="ECO:0000256" key="3">
    <source>
        <dbReference type="ARBA" id="ARBA00022630"/>
    </source>
</evidence>
<dbReference type="PANTHER" id="PTHR43004">
    <property type="entry name" value="TRK SYSTEM POTASSIUM UPTAKE PROTEIN"/>
    <property type="match status" value="1"/>
</dbReference>
<keyword evidence="4" id="KW-0274">FAD</keyword>
<dbReference type="Gene3D" id="3.50.50.60">
    <property type="entry name" value="FAD/NAD(P)-binding domain"/>
    <property type="match status" value="1"/>
</dbReference>
<gene>
    <name evidence="8" type="ORF">HD594_000934</name>
</gene>
<comment type="similarity">
    <text evidence="2">Belongs to the PheA/TfdB FAD monooxygenase family.</text>
</comment>
<evidence type="ECO:0000256" key="5">
    <source>
        <dbReference type="ARBA" id="ARBA00023002"/>
    </source>
</evidence>
<dbReference type="EMBL" id="JACHML010000001">
    <property type="protein sequence ID" value="MBB6390621.1"/>
    <property type="molecule type" value="Genomic_DNA"/>
</dbReference>
<dbReference type="PRINTS" id="PR00420">
    <property type="entry name" value="RNGMNOXGNASE"/>
</dbReference>
<accession>A0A7X0FNE5</accession>
<sequence>MQFYRDGYRPGDPDIHPAAPEALARPAGLPDELDVLIVGTGPAGTVLAAQLAAFPGIRTGIVERRETPLELGHADGVAVRTVEMFQTFGLADALVREAYWVNEVRFWGPSEKDRSNIVRTGWVQDTPDGLSEFPHVIVNQARMQQYLLDHAAKSASRLTADYGIEFVTLTVGDGEHPVEVTLRHVAGEQAGEKFTVRAKYVVGCDGARSNVRRAIGRELKGDAANHAWGVMDVLANTDFPDWRTKNVIQSAGKGSLLMIPREGGNMVRLYVDLGEVPAGDTEIRKTTVEQLTEVANAILHPYSIDVRSVAWSSVYEVGQRVTDRFDDVPDELVGTRRPHVFIAGDACHTHSAKAGQGMNVSMMDAFNLGWKLVAVLEGRSDESLLDTYSAERQSVAQDLIDFDRFWSAFIAQPTLDPAHPELGGVTTEEMQSEFARQGRYTAGLATKYRPSTLTGEDTHQALAQGFEIGTRFHSAPVVRVADARRMQLGHAHVADARWRLYAFGDKGGSALQDFARWLSDDPESPVWRFRVRDADVDSVFDVHGVFRVGHHNVDIAAVPEILRPHSGPFGLQDWEKVWAIDPSDDIFDARGIAEDGAIVIVRPDQYIAHVLPLTARAELTQFFEGVFVERRAAALR</sequence>
<dbReference type="InterPro" id="IPR012941">
    <property type="entry name" value="Phe_hydrox_C_dim_dom"/>
</dbReference>
<evidence type="ECO:0000313" key="8">
    <source>
        <dbReference type="EMBL" id="MBB6390621.1"/>
    </source>
</evidence>
<evidence type="ECO:0000256" key="1">
    <source>
        <dbReference type="ARBA" id="ARBA00001974"/>
    </source>
</evidence>
<dbReference type="InterPro" id="IPR038220">
    <property type="entry name" value="PHOX_C_sf"/>
</dbReference>
<evidence type="ECO:0000259" key="7">
    <source>
        <dbReference type="Pfam" id="PF07976"/>
    </source>
</evidence>
<dbReference type="Gene3D" id="3.30.9.10">
    <property type="entry name" value="D-Amino Acid Oxidase, subunit A, domain 2"/>
    <property type="match status" value="1"/>
</dbReference>
<proteinExistence type="inferred from homology"/>
<dbReference type="Gene3D" id="3.40.30.20">
    <property type="match status" value="1"/>
</dbReference>
<reference evidence="8 9" key="1">
    <citation type="submission" date="2020-08" db="EMBL/GenBank/DDBJ databases">
        <title>Sequencing the genomes of 1000 actinobacteria strains.</title>
        <authorList>
            <person name="Klenk H.-P."/>
        </authorList>
    </citation>
    <scope>NUCLEOTIDE SEQUENCE [LARGE SCALE GENOMIC DNA]</scope>
    <source>
        <strain evidence="8 9">DSM 12511</strain>
    </source>
</reference>